<keyword evidence="2" id="KW-1185">Reference proteome</keyword>
<evidence type="ECO:0000313" key="2">
    <source>
        <dbReference type="Proteomes" id="UP001278500"/>
    </source>
</evidence>
<dbReference type="RefSeq" id="XP_062677299.1">
    <property type="nucleotide sequence ID" value="XM_062823211.1"/>
</dbReference>
<evidence type="ECO:0000313" key="1">
    <source>
        <dbReference type="EMBL" id="KAK3337848.1"/>
    </source>
</evidence>
<reference evidence="1" key="1">
    <citation type="journal article" date="2023" name="Mol. Phylogenet. Evol.">
        <title>Genome-scale phylogeny and comparative genomics of the fungal order Sordariales.</title>
        <authorList>
            <person name="Hensen N."/>
            <person name="Bonometti L."/>
            <person name="Westerberg I."/>
            <person name="Brannstrom I.O."/>
            <person name="Guillou S."/>
            <person name="Cros-Aarteil S."/>
            <person name="Calhoun S."/>
            <person name="Haridas S."/>
            <person name="Kuo A."/>
            <person name="Mondo S."/>
            <person name="Pangilinan J."/>
            <person name="Riley R."/>
            <person name="LaButti K."/>
            <person name="Andreopoulos B."/>
            <person name="Lipzen A."/>
            <person name="Chen C."/>
            <person name="Yan M."/>
            <person name="Daum C."/>
            <person name="Ng V."/>
            <person name="Clum A."/>
            <person name="Steindorff A."/>
            <person name="Ohm R.A."/>
            <person name="Martin F."/>
            <person name="Silar P."/>
            <person name="Natvig D.O."/>
            <person name="Lalanne C."/>
            <person name="Gautier V."/>
            <person name="Ament-Velasquez S.L."/>
            <person name="Kruys A."/>
            <person name="Hutchinson M.I."/>
            <person name="Powell A.J."/>
            <person name="Barry K."/>
            <person name="Miller A.N."/>
            <person name="Grigoriev I.V."/>
            <person name="Debuchy R."/>
            <person name="Gladieux P."/>
            <person name="Hiltunen Thoren M."/>
            <person name="Johannesson H."/>
        </authorList>
    </citation>
    <scope>NUCLEOTIDE SEQUENCE</scope>
    <source>
        <strain evidence="1">CBS 560.94</strain>
    </source>
</reference>
<dbReference type="Proteomes" id="UP001278500">
    <property type="component" value="Unassembled WGS sequence"/>
</dbReference>
<dbReference type="AlphaFoldDB" id="A0AAE0MN71"/>
<reference evidence="1" key="2">
    <citation type="submission" date="2023-06" db="EMBL/GenBank/DDBJ databases">
        <authorList>
            <consortium name="Lawrence Berkeley National Laboratory"/>
            <person name="Haridas S."/>
            <person name="Hensen N."/>
            <person name="Bonometti L."/>
            <person name="Westerberg I."/>
            <person name="Brannstrom I.O."/>
            <person name="Guillou S."/>
            <person name="Cros-Aarteil S."/>
            <person name="Calhoun S."/>
            <person name="Kuo A."/>
            <person name="Mondo S."/>
            <person name="Pangilinan J."/>
            <person name="Riley R."/>
            <person name="Labutti K."/>
            <person name="Andreopoulos B."/>
            <person name="Lipzen A."/>
            <person name="Chen C."/>
            <person name="Yanf M."/>
            <person name="Daum C."/>
            <person name="Ng V."/>
            <person name="Clum A."/>
            <person name="Steindorff A."/>
            <person name="Ohm R."/>
            <person name="Martin F."/>
            <person name="Silar P."/>
            <person name="Natvig D."/>
            <person name="Lalanne C."/>
            <person name="Gautier V."/>
            <person name="Ament-Velasquez S.L."/>
            <person name="Kruys A."/>
            <person name="Hutchinson M.I."/>
            <person name="Powell A.J."/>
            <person name="Barry K."/>
            <person name="Miller A.N."/>
            <person name="Grigoriev I.V."/>
            <person name="Debuchy R."/>
            <person name="Gladieux P."/>
            <person name="Thoren M.H."/>
            <person name="Johannesson H."/>
        </authorList>
    </citation>
    <scope>NUCLEOTIDE SEQUENCE</scope>
    <source>
        <strain evidence="1">CBS 560.94</strain>
    </source>
</reference>
<organism evidence="1 2">
    <name type="scientific">Neurospora tetraspora</name>
    <dbReference type="NCBI Taxonomy" id="94610"/>
    <lineage>
        <taxon>Eukaryota</taxon>
        <taxon>Fungi</taxon>
        <taxon>Dikarya</taxon>
        <taxon>Ascomycota</taxon>
        <taxon>Pezizomycotina</taxon>
        <taxon>Sordariomycetes</taxon>
        <taxon>Sordariomycetidae</taxon>
        <taxon>Sordariales</taxon>
        <taxon>Sordariaceae</taxon>
        <taxon>Neurospora</taxon>
    </lineage>
</organism>
<proteinExistence type="predicted"/>
<gene>
    <name evidence="1" type="ORF">B0H65DRAFT_305849</name>
</gene>
<dbReference type="GeneID" id="87860365"/>
<sequence>MGVFFRFWASLHGRGETLSLLFLFSQNSSQTLPFGRGSTYLRSETRMLQHRGMHPCHVVPVVQFLHMAFGPLTIGAVPDCKSMQWYAVAEPAPGEPLHAAYSHAAQRPESGVRPVRGILYMWIS</sequence>
<name>A0AAE0MN71_9PEZI</name>
<comment type="caution">
    <text evidence="1">The sequence shown here is derived from an EMBL/GenBank/DDBJ whole genome shotgun (WGS) entry which is preliminary data.</text>
</comment>
<accession>A0AAE0MN71</accession>
<dbReference type="EMBL" id="JAUEPP010000008">
    <property type="protein sequence ID" value="KAK3337848.1"/>
    <property type="molecule type" value="Genomic_DNA"/>
</dbReference>
<protein>
    <submittedName>
        <fullName evidence="1">Uncharacterized protein</fullName>
    </submittedName>
</protein>